<dbReference type="InterPro" id="IPR036291">
    <property type="entry name" value="NAD(P)-bd_dom_sf"/>
</dbReference>
<protein>
    <submittedName>
        <fullName evidence="3">Dehydrogenase</fullName>
    </submittedName>
</protein>
<name>A0A512DNA3_9PROT</name>
<dbReference type="Gene3D" id="3.40.50.720">
    <property type="entry name" value="NAD(P)-binding Rossmann-like Domain"/>
    <property type="match status" value="1"/>
</dbReference>
<feature type="domain" description="Gfo/Idh/MocA-like oxidoreductase N-terminal" evidence="2">
    <location>
        <begin position="10"/>
        <end position="127"/>
    </location>
</feature>
<keyword evidence="1" id="KW-0560">Oxidoreductase</keyword>
<dbReference type="Proteomes" id="UP000321523">
    <property type="component" value="Unassembled WGS sequence"/>
</dbReference>
<dbReference type="EMBL" id="BJYZ01000008">
    <property type="protein sequence ID" value="GEO37928.1"/>
    <property type="molecule type" value="Genomic_DNA"/>
</dbReference>
<gene>
    <name evidence="3" type="ORF">SAE02_20760</name>
</gene>
<accession>A0A512DNA3</accession>
<reference evidence="3 4" key="1">
    <citation type="submission" date="2019-07" db="EMBL/GenBank/DDBJ databases">
        <title>Whole genome shotgun sequence of Skermanella aerolata NBRC 106429.</title>
        <authorList>
            <person name="Hosoyama A."/>
            <person name="Uohara A."/>
            <person name="Ohji S."/>
            <person name="Ichikawa N."/>
        </authorList>
    </citation>
    <scope>NUCLEOTIDE SEQUENCE [LARGE SCALE GENOMIC DNA]</scope>
    <source>
        <strain evidence="3 4">NBRC 106429</strain>
    </source>
</reference>
<dbReference type="SUPFAM" id="SSF51735">
    <property type="entry name" value="NAD(P)-binding Rossmann-fold domains"/>
    <property type="match status" value="1"/>
</dbReference>
<dbReference type="GO" id="GO:0000166">
    <property type="term" value="F:nucleotide binding"/>
    <property type="evidence" value="ECO:0007669"/>
    <property type="project" value="InterPro"/>
</dbReference>
<keyword evidence="4" id="KW-1185">Reference proteome</keyword>
<dbReference type="Gene3D" id="3.30.360.10">
    <property type="entry name" value="Dihydrodipicolinate Reductase, domain 2"/>
    <property type="match status" value="1"/>
</dbReference>
<dbReference type="PANTHER" id="PTHR43818:SF11">
    <property type="entry name" value="BCDNA.GH03377"/>
    <property type="match status" value="1"/>
</dbReference>
<evidence type="ECO:0000313" key="3">
    <source>
        <dbReference type="EMBL" id="GEO37928.1"/>
    </source>
</evidence>
<proteinExistence type="predicted"/>
<evidence type="ECO:0000313" key="4">
    <source>
        <dbReference type="Proteomes" id="UP000321523"/>
    </source>
</evidence>
<evidence type="ECO:0000259" key="2">
    <source>
        <dbReference type="Pfam" id="PF01408"/>
    </source>
</evidence>
<organism evidence="3 4">
    <name type="scientific">Skermanella aerolata</name>
    <dbReference type="NCBI Taxonomy" id="393310"/>
    <lineage>
        <taxon>Bacteria</taxon>
        <taxon>Pseudomonadati</taxon>
        <taxon>Pseudomonadota</taxon>
        <taxon>Alphaproteobacteria</taxon>
        <taxon>Rhodospirillales</taxon>
        <taxon>Azospirillaceae</taxon>
        <taxon>Skermanella</taxon>
    </lineage>
</organism>
<dbReference type="InterPro" id="IPR000683">
    <property type="entry name" value="Gfo/Idh/MocA-like_OxRdtase_N"/>
</dbReference>
<evidence type="ECO:0000256" key="1">
    <source>
        <dbReference type="ARBA" id="ARBA00023002"/>
    </source>
</evidence>
<comment type="caution">
    <text evidence="3">The sequence shown here is derived from an EMBL/GenBank/DDBJ whole genome shotgun (WGS) entry which is preliminary data.</text>
</comment>
<dbReference type="AlphaFoldDB" id="A0A512DNA3"/>
<sequence length="356" mass="38667">MTGNRTIVLGLIGAGMVGQLAHLANFAGLPGCRVAALAELRPDLAQAAASRFGVPKIYPSHRELLRDPEIEAVVVVTRRPATGPIVLDALHAGRHVLSEKPMAHTVAQGERLVDAAERAGSIYAVGFMKRHDAGVQHAKFLLDEARSDGRWGRLLTVRCHCHGGDFAAGTQLEGAHVMTAEPRPDGLELWPAAPDWLPPSMADDYAWFLNVFVHDLNILRWLFGATPDVTAADLRRPNGRMVLLDFGDFPAVLDMAETSGPGWNEGIEATFERATLTVSFPPPLLRNVPAGITLRHAGAVTAIHPPPSGWSWSFRRQAEAFVTDIRARRTPLANGRDALEDLRLAEAIWRHSGSFA</sequence>
<dbReference type="RefSeq" id="WP_044430762.1">
    <property type="nucleotide sequence ID" value="NZ_BJYZ01000008.1"/>
</dbReference>
<dbReference type="GO" id="GO:0016491">
    <property type="term" value="F:oxidoreductase activity"/>
    <property type="evidence" value="ECO:0007669"/>
    <property type="project" value="UniProtKB-KW"/>
</dbReference>
<dbReference type="Pfam" id="PF01408">
    <property type="entry name" value="GFO_IDH_MocA"/>
    <property type="match status" value="1"/>
</dbReference>
<dbReference type="PANTHER" id="PTHR43818">
    <property type="entry name" value="BCDNA.GH03377"/>
    <property type="match status" value="1"/>
</dbReference>
<dbReference type="InterPro" id="IPR050463">
    <property type="entry name" value="Gfo/Idh/MocA_oxidrdct_glycsds"/>
</dbReference>
<dbReference type="OrthoDB" id="9800846at2"/>